<feature type="region of interest" description="Disordered" evidence="1">
    <location>
        <begin position="1"/>
        <end position="61"/>
    </location>
</feature>
<evidence type="ECO:0000313" key="2">
    <source>
        <dbReference type="EMBL" id="GGF77050.1"/>
    </source>
</evidence>
<reference evidence="2" key="1">
    <citation type="journal article" date="2014" name="Int. J. Syst. Evol. Microbiol.">
        <title>Complete genome sequence of Corynebacterium casei LMG S-19264T (=DSM 44701T), isolated from a smear-ripened cheese.</title>
        <authorList>
            <consortium name="US DOE Joint Genome Institute (JGI-PGF)"/>
            <person name="Walter F."/>
            <person name="Albersmeier A."/>
            <person name="Kalinowski J."/>
            <person name="Ruckert C."/>
        </authorList>
    </citation>
    <scope>NUCLEOTIDE SEQUENCE</scope>
    <source>
        <strain evidence="2">CCM 7897</strain>
    </source>
</reference>
<gene>
    <name evidence="2" type="ORF">GCM10007301_41200</name>
</gene>
<keyword evidence="3" id="KW-1185">Reference proteome</keyword>
<dbReference type="EMBL" id="BMCT01000007">
    <property type="protein sequence ID" value="GGF77050.1"/>
    <property type="molecule type" value="Genomic_DNA"/>
</dbReference>
<sequence length="61" mass="6764">MRKRWQGEGAKPAMEAESWPLPGKPLAAPPKADLLNAPMQPPSPDAAFERPAQRRRYGPSR</sequence>
<proteinExistence type="predicted"/>
<comment type="caution">
    <text evidence="2">The sequence shown here is derived from an EMBL/GenBank/DDBJ whole genome shotgun (WGS) entry which is preliminary data.</text>
</comment>
<reference evidence="2" key="2">
    <citation type="submission" date="2020-09" db="EMBL/GenBank/DDBJ databases">
        <authorList>
            <person name="Sun Q."/>
            <person name="Sedlacek I."/>
        </authorList>
    </citation>
    <scope>NUCLEOTIDE SEQUENCE</scope>
    <source>
        <strain evidence="2">CCM 7897</strain>
    </source>
</reference>
<protein>
    <submittedName>
        <fullName evidence="2">Uncharacterized protein</fullName>
    </submittedName>
</protein>
<name>A0A917C8N1_9HYPH</name>
<dbReference type="Proteomes" id="UP000606044">
    <property type="component" value="Unassembled WGS sequence"/>
</dbReference>
<organism evidence="2 3">
    <name type="scientific">Azorhizobium oxalatiphilum</name>
    <dbReference type="NCBI Taxonomy" id="980631"/>
    <lineage>
        <taxon>Bacteria</taxon>
        <taxon>Pseudomonadati</taxon>
        <taxon>Pseudomonadota</taxon>
        <taxon>Alphaproteobacteria</taxon>
        <taxon>Hyphomicrobiales</taxon>
        <taxon>Xanthobacteraceae</taxon>
        <taxon>Azorhizobium</taxon>
    </lineage>
</organism>
<evidence type="ECO:0000313" key="3">
    <source>
        <dbReference type="Proteomes" id="UP000606044"/>
    </source>
</evidence>
<accession>A0A917C8N1</accession>
<dbReference type="AlphaFoldDB" id="A0A917C8N1"/>
<evidence type="ECO:0000256" key="1">
    <source>
        <dbReference type="SAM" id="MobiDB-lite"/>
    </source>
</evidence>
<feature type="compositionally biased region" description="Low complexity" evidence="1">
    <location>
        <begin position="20"/>
        <end position="38"/>
    </location>
</feature>